<dbReference type="GO" id="GO:0019509">
    <property type="term" value="P:L-methionine salvage from methylthioadenosine"/>
    <property type="evidence" value="ECO:0007669"/>
    <property type="project" value="UniProtKB-UniRule"/>
</dbReference>
<dbReference type="PATRIC" id="fig|445710.3.peg.776"/>
<dbReference type="EMBL" id="CP014841">
    <property type="protein sequence ID" value="AND68231.1"/>
    <property type="molecule type" value="Genomic_DNA"/>
</dbReference>
<comment type="catalytic activity">
    <reaction evidence="6">
        <text>5-(methylsulfanyl)-D-ribulose 1-phosphate = 5-methylsulfanyl-2,3-dioxopentyl phosphate + H2O</text>
        <dbReference type="Rhea" id="RHEA:15549"/>
        <dbReference type="ChEBI" id="CHEBI:15377"/>
        <dbReference type="ChEBI" id="CHEBI:58548"/>
        <dbReference type="ChEBI" id="CHEBI:58828"/>
        <dbReference type="EC" id="4.2.1.109"/>
    </reaction>
</comment>
<sequence length="221" mass="24482">MDVQIIMSQTFPPGVSSEAFFACADAIAGAAKDLAALGWTPATSSNFSMRVDDSHAAITISGRDKGRLDRDDIMLIDLDGQAVGTDARPSAETALHTQVYRRWSDMRVVLHTHSRTQSVASRLFAAQGSIRLEGWELQKAITGFHTHESMLQIPVFPNTQHMPELVARVEAWLDAGKPLHAYLIDGHGIYTWGRDMAETRRHLEALEFLLACELDLRRLSA</sequence>
<dbReference type="NCBIfam" id="NF006672">
    <property type="entry name" value="PRK09220.1"/>
    <property type="match status" value="1"/>
</dbReference>
<evidence type="ECO:0000256" key="6">
    <source>
        <dbReference type="HAMAP-Rule" id="MF_01677"/>
    </source>
</evidence>
<dbReference type="GO" id="GO:0005737">
    <property type="term" value="C:cytoplasm"/>
    <property type="evidence" value="ECO:0007669"/>
    <property type="project" value="UniProtKB-UniRule"/>
</dbReference>
<keyword evidence="3 6" id="KW-0862">Zinc</keyword>
<evidence type="ECO:0000256" key="4">
    <source>
        <dbReference type="ARBA" id="ARBA00023167"/>
    </source>
</evidence>
<comment type="similarity">
    <text evidence="6">Belongs to the aldolase class II family. MtnB subfamily.</text>
</comment>
<protein>
    <recommendedName>
        <fullName evidence="6">Methylthioribulose-1-phosphate dehydratase</fullName>
        <shortName evidence="6">MTRu-1-P dehydratase</shortName>
        <ecNumber evidence="6">4.2.1.109</ecNumber>
    </recommendedName>
</protein>
<dbReference type="InterPro" id="IPR001303">
    <property type="entry name" value="Aldolase_II/adducin_N"/>
</dbReference>
<name>A0A160MY32_9GAMM</name>
<evidence type="ECO:0000256" key="2">
    <source>
        <dbReference type="ARBA" id="ARBA00022723"/>
    </source>
</evidence>
<keyword evidence="5 6" id="KW-0456">Lyase</keyword>
<evidence type="ECO:0000313" key="8">
    <source>
        <dbReference type="EMBL" id="AND68231.1"/>
    </source>
</evidence>
<dbReference type="PANTHER" id="PTHR10640:SF7">
    <property type="entry name" value="METHYLTHIORIBULOSE-1-PHOSPHATE DEHYDRATASE"/>
    <property type="match status" value="1"/>
</dbReference>
<dbReference type="SUPFAM" id="SSF53639">
    <property type="entry name" value="AraD/HMP-PK domain-like"/>
    <property type="match status" value="1"/>
</dbReference>
<dbReference type="Proteomes" id="UP000077255">
    <property type="component" value="Chromosome"/>
</dbReference>
<evidence type="ECO:0000259" key="7">
    <source>
        <dbReference type="SMART" id="SM01007"/>
    </source>
</evidence>
<feature type="binding site" evidence="6">
    <location>
        <position position="113"/>
    </location>
    <ligand>
        <name>Zn(2+)</name>
        <dbReference type="ChEBI" id="CHEBI:29105"/>
    </ligand>
</feature>
<dbReference type="InterPro" id="IPR017714">
    <property type="entry name" value="MethylthioRu-1-P_deHdtase_MtnB"/>
</dbReference>
<gene>
    <name evidence="6" type="primary">mtnB</name>
    <name evidence="8" type="ORF">ATSB10_07770</name>
</gene>
<dbReference type="PANTHER" id="PTHR10640">
    <property type="entry name" value="METHYLTHIORIBULOSE-1-PHOSPHATE DEHYDRATASE"/>
    <property type="match status" value="1"/>
</dbReference>
<dbReference type="SMART" id="SM01007">
    <property type="entry name" value="Aldolase_II"/>
    <property type="match status" value="1"/>
</dbReference>
<accession>A0A160MY32</accession>
<dbReference type="GO" id="GO:0046570">
    <property type="term" value="F:methylthioribulose 1-phosphate dehydratase activity"/>
    <property type="evidence" value="ECO:0007669"/>
    <property type="project" value="UniProtKB-UniRule"/>
</dbReference>
<keyword evidence="1 6" id="KW-0028">Amino-acid biosynthesis</keyword>
<dbReference type="KEGG" id="dtx:ATSB10_07770"/>
<dbReference type="InterPro" id="IPR036409">
    <property type="entry name" value="Aldolase_II/adducin_N_sf"/>
</dbReference>
<dbReference type="UniPathway" id="UPA00904">
    <property type="reaction ID" value="UER00875"/>
</dbReference>
<organism evidence="8 9">
    <name type="scientific">Dyella thiooxydans</name>
    <dbReference type="NCBI Taxonomy" id="445710"/>
    <lineage>
        <taxon>Bacteria</taxon>
        <taxon>Pseudomonadati</taxon>
        <taxon>Pseudomonadota</taxon>
        <taxon>Gammaproteobacteria</taxon>
        <taxon>Lysobacterales</taxon>
        <taxon>Rhodanobacteraceae</taxon>
        <taxon>Dyella</taxon>
    </lineage>
</organism>
<feature type="domain" description="Class II aldolase/adducin N-terminal" evidence="7">
    <location>
        <begin position="25"/>
        <end position="214"/>
    </location>
</feature>
<dbReference type="Pfam" id="PF00596">
    <property type="entry name" value="Aldolase_II"/>
    <property type="match status" value="1"/>
</dbReference>
<dbReference type="STRING" id="445710.ATSB10_07770"/>
<dbReference type="GO" id="GO:0005996">
    <property type="term" value="P:monosaccharide metabolic process"/>
    <property type="evidence" value="ECO:0007669"/>
    <property type="project" value="UniProtKB-ARBA"/>
</dbReference>
<keyword evidence="4 6" id="KW-0486">Methionine biosynthesis</keyword>
<comment type="pathway">
    <text evidence="6">Amino-acid biosynthesis; L-methionine biosynthesis via salvage pathway; L-methionine from S-methyl-5-thio-alpha-D-ribose 1-phosphate: step 2/6.</text>
</comment>
<evidence type="ECO:0000313" key="9">
    <source>
        <dbReference type="Proteomes" id="UP000077255"/>
    </source>
</evidence>
<evidence type="ECO:0000256" key="3">
    <source>
        <dbReference type="ARBA" id="ARBA00022833"/>
    </source>
</evidence>
<keyword evidence="9" id="KW-1185">Reference proteome</keyword>
<feature type="binding site" evidence="6">
    <location>
        <position position="111"/>
    </location>
    <ligand>
        <name>Zn(2+)</name>
        <dbReference type="ChEBI" id="CHEBI:29105"/>
    </ligand>
</feature>
<dbReference type="Gene3D" id="3.40.225.10">
    <property type="entry name" value="Class II aldolase/adducin N-terminal domain"/>
    <property type="match status" value="1"/>
</dbReference>
<dbReference type="NCBIfam" id="TIGR03328">
    <property type="entry name" value="salvage_mtnB"/>
    <property type="match status" value="1"/>
</dbReference>
<dbReference type="GO" id="GO:0008270">
    <property type="term" value="F:zinc ion binding"/>
    <property type="evidence" value="ECO:0007669"/>
    <property type="project" value="UniProtKB-UniRule"/>
</dbReference>
<dbReference type="EC" id="4.2.1.109" evidence="6"/>
<comment type="function">
    <text evidence="6">Catalyzes the dehydration of methylthioribulose-1-phosphate (MTRu-1-P) into 2,3-diketo-5-methylthiopentyl-1-phosphate (DK-MTP-1-P).</text>
</comment>
<reference evidence="8 9" key="1">
    <citation type="submission" date="2016-02" db="EMBL/GenBank/DDBJ databases">
        <title>Complete genome sequencing and analysis of ATSB10, Dyella thiooxydans isolated from rhizosphere soil of sunflower (Helianthus annuus L.).</title>
        <authorList>
            <person name="Lee Y."/>
            <person name="Hwangbo K."/>
            <person name="Chung H."/>
            <person name="Yoo J."/>
            <person name="Kim K.Y."/>
            <person name="Sa T.M."/>
            <person name="Um Y."/>
            <person name="Madhaiyan M."/>
        </authorList>
    </citation>
    <scope>NUCLEOTIDE SEQUENCE [LARGE SCALE GENOMIC DNA]</scope>
    <source>
        <strain evidence="8 9">ATSB10</strain>
    </source>
</reference>
<comment type="cofactor">
    <cofactor evidence="6">
        <name>Zn(2+)</name>
        <dbReference type="ChEBI" id="CHEBI:29105"/>
    </cofactor>
    <text evidence="6">Binds 1 zinc ion per subunit.</text>
</comment>
<keyword evidence="2 6" id="KW-0479">Metal-binding</keyword>
<evidence type="ECO:0000256" key="1">
    <source>
        <dbReference type="ARBA" id="ARBA00022605"/>
    </source>
</evidence>
<dbReference type="AlphaFoldDB" id="A0A160MY32"/>
<evidence type="ECO:0000256" key="5">
    <source>
        <dbReference type="ARBA" id="ARBA00023239"/>
    </source>
</evidence>
<dbReference type="HAMAP" id="MF_01677">
    <property type="entry name" value="Salvage_MtnB"/>
    <property type="match status" value="1"/>
</dbReference>
<proteinExistence type="inferred from homology"/>